<dbReference type="Proteomes" id="UP000011116">
    <property type="component" value="Chromosome 3H"/>
</dbReference>
<dbReference type="AlphaFoldDB" id="A0A8I6WQ20"/>
<keyword evidence="2" id="KW-1185">Reference proteome</keyword>
<reference evidence="2" key="1">
    <citation type="journal article" date="2012" name="Nature">
        <title>A physical, genetic and functional sequence assembly of the barley genome.</title>
        <authorList>
            <consortium name="The International Barley Genome Sequencing Consortium"/>
            <person name="Mayer K.F."/>
            <person name="Waugh R."/>
            <person name="Brown J.W."/>
            <person name="Schulman A."/>
            <person name="Langridge P."/>
            <person name="Platzer M."/>
            <person name="Fincher G.B."/>
            <person name="Muehlbauer G.J."/>
            <person name="Sato K."/>
            <person name="Close T.J."/>
            <person name="Wise R.P."/>
            <person name="Stein N."/>
        </authorList>
    </citation>
    <scope>NUCLEOTIDE SEQUENCE [LARGE SCALE GENOMIC DNA]</scope>
    <source>
        <strain evidence="2">cv. Morex</strain>
    </source>
</reference>
<reference evidence="1" key="2">
    <citation type="submission" date="2020-10" db="EMBL/GenBank/DDBJ databases">
        <authorList>
            <person name="Scholz U."/>
            <person name="Mascher M."/>
            <person name="Fiebig A."/>
        </authorList>
    </citation>
    <scope>NUCLEOTIDE SEQUENCE [LARGE SCALE GENOMIC DNA]</scope>
    <source>
        <strain evidence="1">cv. Morex</strain>
    </source>
</reference>
<dbReference type="EnsemblPlants" id="HORVU.MOREX.r3.3HG0240460.1">
    <property type="protein sequence ID" value="HORVU.MOREX.r3.3HG0240460.1.CDS1"/>
    <property type="gene ID" value="HORVU.MOREX.r3.3HG0240460"/>
</dbReference>
<dbReference type="Gramene" id="HORVU.MOREX.r3.3HG0240460.1">
    <property type="protein sequence ID" value="HORVU.MOREX.r3.3HG0240460.1.CDS1"/>
    <property type="gene ID" value="HORVU.MOREX.r3.3HG0240460"/>
</dbReference>
<organism evidence="1 2">
    <name type="scientific">Hordeum vulgare subsp. vulgare</name>
    <name type="common">Domesticated barley</name>
    <dbReference type="NCBI Taxonomy" id="112509"/>
    <lineage>
        <taxon>Eukaryota</taxon>
        <taxon>Viridiplantae</taxon>
        <taxon>Streptophyta</taxon>
        <taxon>Embryophyta</taxon>
        <taxon>Tracheophyta</taxon>
        <taxon>Spermatophyta</taxon>
        <taxon>Magnoliopsida</taxon>
        <taxon>Liliopsida</taxon>
        <taxon>Poales</taxon>
        <taxon>Poaceae</taxon>
        <taxon>BOP clade</taxon>
        <taxon>Pooideae</taxon>
        <taxon>Triticodae</taxon>
        <taxon>Triticeae</taxon>
        <taxon>Hordeinae</taxon>
        <taxon>Hordeum</taxon>
    </lineage>
</organism>
<sequence length="131" mass="15399">MYLFFYYWCRCVLCLCRSKSYMWKVGYQGVTIFSHSHLQSKHQTDMDRRQSIVILECSSEVPYTGCFALFEGFQLSGEQNHGNIVHQIMVLVLGVWTDSLCLGFYRVGKYVKRVLILLPLYYNTCGWGNFY</sequence>
<dbReference type="Gramene" id="HORVU.MOREX.r2.3HG0199530.1">
    <property type="protein sequence ID" value="HORVU.MOREX.r2.3HG0199530.1.CDS.1"/>
    <property type="gene ID" value="HORVU.MOREX.r2.3HG0199530"/>
</dbReference>
<evidence type="ECO:0000313" key="2">
    <source>
        <dbReference type="Proteomes" id="UP000011116"/>
    </source>
</evidence>
<name>A0A8I6WQ20_HORVV</name>
<reference evidence="1" key="3">
    <citation type="submission" date="2022-01" db="UniProtKB">
        <authorList>
            <consortium name="EnsemblPlants"/>
        </authorList>
    </citation>
    <scope>IDENTIFICATION</scope>
    <source>
        <strain evidence="1">subsp. vulgare</strain>
    </source>
</reference>
<evidence type="ECO:0000313" key="1">
    <source>
        <dbReference type="EnsemblPlants" id="HORVU.MOREX.r3.3HG0240460.1.CDS1"/>
    </source>
</evidence>
<proteinExistence type="predicted"/>
<accession>A0A8I6WQ20</accession>
<protein>
    <submittedName>
        <fullName evidence="1">Uncharacterized protein</fullName>
    </submittedName>
</protein>